<dbReference type="GeneID" id="20641791"/>
<accession>G4Z9H9</accession>
<evidence type="ECO:0000313" key="2">
    <source>
        <dbReference type="EMBL" id="EGZ22611.1"/>
    </source>
</evidence>
<dbReference type="RefSeq" id="XP_009525328.1">
    <property type="nucleotide sequence ID" value="XM_009527033.1"/>
</dbReference>
<dbReference type="InParanoid" id="G4Z9H9"/>
<dbReference type="KEGG" id="psoj:PHYSODRAFT_299806"/>
<dbReference type="Proteomes" id="UP000002640">
    <property type="component" value="Unassembled WGS sequence"/>
</dbReference>
<evidence type="ECO:0000256" key="1">
    <source>
        <dbReference type="SAM" id="MobiDB-lite"/>
    </source>
</evidence>
<evidence type="ECO:0000313" key="3">
    <source>
        <dbReference type="Proteomes" id="UP000002640"/>
    </source>
</evidence>
<name>G4Z9H9_PHYSP</name>
<protein>
    <recommendedName>
        <fullName evidence="4">SBP-type domain-containing protein</fullName>
    </recommendedName>
</protein>
<sequence length="147" mass="16529">MPFWILISSKQINAVSTLRTMQHDGTSSNVREDKEGLMCLYPSKRCDNRRVMKANGQLHNFCQFHRDKANYNQRQLEFKRKGLQSQNQSTNEHANIPIQGGGRPILPKPATNGGASECGSDFELDKEHLRLIEDVASANLDSSLGKD</sequence>
<evidence type="ECO:0008006" key="4">
    <source>
        <dbReference type="Google" id="ProtNLM"/>
    </source>
</evidence>
<proteinExistence type="predicted"/>
<keyword evidence="3" id="KW-1185">Reference proteome</keyword>
<dbReference type="EMBL" id="JH159153">
    <property type="protein sequence ID" value="EGZ22611.1"/>
    <property type="molecule type" value="Genomic_DNA"/>
</dbReference>
<reference evidence="2 3" key="1">
    <citation type="journal article" date="2006" name="Science">
        <title>Phytophthora genome sequences uncover evolutionary origins and mechanisms of pathogenesis.</title>
        <authorList>
            <person name="Tyler B.M."/>
            <person name="Tripathy S."/>
            <person name="Zhang X."/>
            <person name="Dehal P."/>
            <person name="Jiang R.H."/>
            <person name="Aerts A."/>
            <person name="Arredondo F.D."/>
            <person name="Baxter L."/>
            <person name="Bensasson D."/>
            <person name="Beynon J.L."/>
            <person name="Chapman J."/>
            <person name="Damasceno C.M."/>
            <person name="Dorrance A.E."/>
            <person name="Dou D."/>
            <person name="Dickerman A.W."/>
            <person name="Dubchak I.L."/>
            <person name="Garbelotto M."/>
            <person name="Gijzen M."/>
            <person name="Gordon S.G."/>
            <person name="Govers F."/>
            <person name="Grunwald N.J."/>
            <person name="Huang W."/>
            <person name="Ivors K.L."/>
            <person name="Jones R.W."/>
            <person name="Kamoun S."/>
            <person name="Krampis K."/>
            <person name="Lamour K.H."/>
            <person name="Lee M.K."/>
            <person name="McDonald W.H."/>
            <person name="Medina M."/>
            <person name="Meijer H.J."/>
            <person name="Nordberg E.K."/>
            <person name="Maclean D.J."/>
            <person name="Ospina-Giraldo M.D."/>
            <person name="Morris P.F."/>
            <person name="Phuntumart V."/>
            <person name="Putnam N.H."/>
            <person name="Rash S."/>
            <person name="Rose J.K."/>
            <person name="Sakihama Y."/>
            <person name="Salamov A.A."/>
            <person name="Savidor A."/>
            <person name="Scheuring C.F."/>
            <person name="Smith B.M."/>
            <person name="Sobral B.W."/>
            <person name="Terry A."/>
            <person name="Torto-Alalibo T.A."/>
            <person name="Win J."/>
            <person name="Xu Z."/>
            <person name="Zhang H."/>
            <person name="Grigoriev I.V."/>
            <person name="Rokhsar D.S."/>
            <person name="Boore J.L."/>
        </authorList>
    </citation>
    <scope>NUCLEOTIDE SEQUENCE [LARGE SCALE GENOMIC DNA]</scope>
    <source>
        <strain evidence="2 3">P6497</strain>
    </source>
</reference>
<feature type="region of interest" description="Disordered" evidence="1">
    <location>
        <begin position="81"/>
        <end position="119"/>
    </location>
</feature>
<organism evidence="2 3">
    <name type="scientific">Phytophthora sojae (strain P6497)</name>
    <name type="common">Soybean stem and root rot agent</name>
    <name type="synonym">Phytophthora megasperma f. sp. glycines</name>
    <dbReference type="NCBI Taxonomy" id="1094619"/>
    <lineage>
        <taxon>Eukaryota</taxon>
        <taxon>Sar</taxon>
        <taxon>Stramenopiles</taxon>
        <taxon>Oomycota</taxon>
        <taxon>Peronosporomycetes</taxon>
        <taxon>Peronosporales</taxon>
        <taxon>Peronosporaceae</taxon>
        <taxon>Phytophthora</taxon>
    </lineage>
</organism>
<dbReference type="OMA" id="NEHANIP"/>
<dbReference type="AlphaFoldDB" id="G4Z9H9"/>
<gene>
    <name evidence="2" type="ORF">PHYSODRAFT_299806</name>
</gene>
<feature type="compositionally biased region" description="Polar residues" evidence="1">
    <location>
        <begin position="83"/>
        <end position="93"/>
    </location>
</feature>